<evidence type="ECO:0000313" key="3">
    <source>
        <dbReference type="EMBL" id="OGY97395.1"/>
    </source>
</evidence>
<protein>
    <recommendedName>
        <fullName evidence="2">Glycosyltransferase RgtA/B/C/D-like domain-containing protein</fullName>
    </recommendedName>
</protein>
<comment type="caution">
    <text evidence="3">The sequence shown here is derived from an EMBL/GenBank/DDBJ whole genome shotgun (WGS) entry which is preliminary data.</text>
</comment>
<accession>A0A1G2C7M9</accession>
<feature type="transmembrane region" description="Helical" evidence="1">
    <location>
        <begin position="320"/>
        <end position="337"/>
    </location>
</feature>
<feature type="transmembrane region" description="Helical" evidence="1">
    <location>
        <begin position="232"/>
        <end position="253"/>
    </location>
</feature>
<feature type="transmembrane region" description="Helical" evidence="1">
    <location>
        <begin position="198"/>
        <end position="220"/>
    </location>
</feature>
<name>A0A1G2C7M9_9BACT</name>
<feature type="transmembrane region" description="Helical" evidence="1">
    <location>
        <begin position="132"/>
        <end position="149"/>
    </location>
</feature>
<evidence type="ECO:0000256" key="1">
    <source>
        <dbReference type="SAM" id="Phobius"/>
    </source>
</evidence>
<keyword evidence="1" id="KW-0472">Membrane</keyword>
<feature type="transmembrane region" description="Helical" evidence="1">
    <location>
        <begin position="76"/>
        <end position="97"/>
    </location>
</feature>
<keyword evidence="1" id="KW-0812">Transmembrane</keyword>
<reference evidence="3 4" key="1">
    <citation type="journal article" date="2016" name="Nat. Commun.">
        <title>Thousands of microbial genomes shed light on interconnected biogeochemical processes in an aquifer system.</title>
        <authorList>
            <person name="Anantharaman K."/>
            <person name="Brown C.T."/>
            <person name="Hug L.A."/>
            <person name="Sharon I."/>
            <person name="Castelle C.J."/>
            <person name="Probst A.J."/>
            <person name="Thomas B.C."/>
            <person name="Singh A."/>
            <person name="Wilkins M.J."/>
            <person name="Karaoz U."/>
            <person name="Brodie E.L."/>
            <person name="Williams K.H."/>
            <person name="Hubbard S.S."/>
            <person name="Banfield J.F."/>
        </authorList>
    </citation>
    <scope>NUCLEOTIDE SEQUENCE [LARGE SCALE GENOMIC DNA]</scope>
</reference>
<keyword evidence="1" id="KW-1133">Transmembrane helix</keyword>
<feature type="transmembrane region" description="Helical" evidence="1">
    <location>
        <begin position="104"/>
        <end position="126"/>
    </location>
</feature>
<proteinExistence type="predicted"/>
<dbReference type="Pfam" id="PF13231">
    <property type="entry name" value="PMT_2"/>
    <property type="match status" value="1"/>
</dbReference>
<gene>
    <name evidence="3" type="ORF">A2128_01545</name>
</gene>
<dbReference type="Proteomes" id="UP000176349">
    <property type="component" value="Unassembled WGS sequence"/>
</dbReference>
<dbReference type="EMBL" id="MHKV01000012">
    <property type="protein sequence ID" value="OGY97395.1"/>
    <property type="molecule type" value="Genomic_DNA"/>
</dbReference>
<dbReference type="InterPro" id="IPR038731">
    <property type="entry name" value="RgtA/B/C-like"/>
</dbReference>
<feature type="transmembrane region" description="Helical" evidence="1">
    <location>
        <begin position="156"/>
        <end position="186"/>
    </location>
</feature>
<feature type="transmembrane region" description="Helical" evidence="1">
    <location>
        <begin position="295"/>
        <end position="314"/>
    </location>
</feature>
<feature type="transmembrane region" description="Helical" evidence="1">
    <location>
        <begin position="265"/>
        <end position="283"/>
    </location>
</feature>
<evidence type="ECO:0000259" key="2">
    <source>
        <dbReference type="Pfam" id="PF13231"/>
    </source>
</evidence>
<dbReference type="AlphaFoldDB" id="A0A1G2C7M9"/>
<sequence>MIILLVLGLLMRIQAFRSLFPVGAQRDDVNRDYLVAHHIVAYNEYPQRGPDSIWRTDNSPAYFYLIAAPLLLRDNFFVLGFFNIILQLLALLFVFMLARTLFGIGTAFIAAILFGFNQAIIFQSVFIWQPHAMQPFVILSYALLAFGYTKQKFSYLIASIVFFSFSVMLHNSVLAVAPFYLFFLLLGVKNLGGSIKHYGIAALTCIVSFGLLYAPLFFYLQGNGTWTYQISFLLSNLHWSTAAAFLIPTYGLFFKVFLGYADTSALSIFVVFTMATVTLYYFLCSERNIQQKKVMLAMALCIASLLFAASFLPLRGAPTHWYFAPVLGLAFIFFAEIVNSLRAWALKIVLIVLILYLSAPNTFPRIRLAVQQFATAPGAFFSVPYQPPPFLAAVQDEIFKIKETEKRDGYDFFGFRVYAPEPNGQYTRRLSEEIFWNPLEIETRIKLTKVDDNAVRSYRPLTDEQYIFLACDDSADTRPCLDVFLKDSPGYEPQKSFLAQPYQIYLTRRN</sequence>
<organism evidence="3 4">
    <name type="scientific">Candidatus Liptonbacteria bacterium GWC1_60_9</name>
    <dbReference type="NCBI Taxonomy" id="1798645"/>
    <lineage>
        <taxon>Bacteria</taxon>
        <taxon>Candidatus Liptoniibacteriota</taxon>
    </lineage>
</organism>
<feature type="transmembrane region" description="Helical" evidence="1">
    <location>
        <begin position="344"/>
        <end position="363"/>
    </location>
</feature>
<feature type="domain" description="Glycosyltransferase RgtA/B/C/D-like" evidence="2">
    <location>
        <begin position="57"/>
        <end position="207"/>
    </location>
</feature>
<evidence type="ECO:0000313" key="4">
    <source>
        <dbReference type="Proteomes" id="UP000176349"/>
    </source>
</evidence>